<protein>
    <recommendedName>
        <fullName evidence="2 8">Cryptochrome DASH</fullName>
    </recommendedName>
</protein>
<feature type="binding site" evidence="6">
    <location>
        <begin position="244"/>
        <end position="248"/>
    </location>
    <ligand>
        <name>FAD</name>
        <dbReference type="ChEBI" id="CHEBI:57692"/>
    </ligand>
</feature>
<evidence type="ECO:0000256" key="1">
    <source>
        <dbReference type="ARBA" id="ARBA00005862"/>
    </source>
</evidence>
<dbReference type="Gene3D" id="1.25.40.80">
    <property type="match status" value="1"/>
</dbReference>
<dbReference type="PROSITE" id="PS51645">
    <property type="entry name" value="PHR_CRY_ALPHA_BETA"/>
    <property type="match status" value="1"/>
</dbReference>
<dbReference type="InterPro" id="IPR005101">
    <property type="entry name" value="Cryptochr/Photolyase_FAD-bd"/>
</dbReference>
<feature type="site" description="Electron transfer via tryptophanyl radical" evidence="7">
    <location>
        <position position="368"/>
    </location>
</feature>
<dbReference type="AlphaFoldDB" id="A0A1H4JDA0"/>
<keyword evidence="3 6" id="KW-0285">Flavoprotein</keyword>
<comment type="similarity">
    <text evidence="1 8">Belongs to the DNA photolyase class-1 family.</text>
</comment>
<keyword evidence="10" id="KW-0456">Lyase</keyword>
<dbReference type="InterPro" id="IPR014729">
    <property type="entry name" value="Rossmann-like_a/b/a_fold"/>
</dbReference>
<dbReference type="RefSeq" id="WP_074669793.1">
    <property type="nucleotide sequence ID" value="NZ_FNTB01000001.1"/>
</dbReference>
<evidence type="ECO:0000256" key="3">
    <source>
        <dbReference type="ARBA" id="ARBA00022630"/>
    </source>
</evidence>
<reference evidence="10 11" key="1">
    <citation type="submission" date="2016-10" db="EMBL/GenBank/DDBJ databases">
        <authorList>
            <person name="de Groot N.N."/>
        </authorList>
    </citation>
    <scope>NUCLEOTIDE SEQUENCE [LARGE SCALE GENOMIC DNA]</scope>
    <source>
        <strain evidence="10 11">MAR_2009_71</strain>
    </source>
</reference>
<comment type="cofactor">
    <cofactor evidence="6 8">
        <name>FAD</name>
        <dbReference type="ChEBI" id="CHEBI:57692"/>
    </cofactor>
    <text evidence="6 8">Binds 1 FAD per subunit.</text>
</comment>
<dbReference type="SUPFAM" id="SSF52425">
    <property type="entry name" value="Cryptochrome/photolyase, N-terminal domain"/>
    <property type="match status" value="1"/>
</dbReference>
<dbReference type="PANTHER" id="PTHR11455">
    <property type="entry name" value="CRYPTOCHROME"/>
    <property type="match status" value="1"/>
</dbReference>
<dbReference type="OrthoDB" id="9772484at2"/>
<dbReference type="PRINTS" id="PR00147">
    <property type="entry name" value="DNAPHOTLYASE"/>
</dbReference>
<evidence type="ECO:0000256" key="4">
    <source>
        <dbReference type="ARBA" id="ARBA00022827"/>
    </source>
</evidence>
<dbReference type="GO" id="GO:0003904">
    <property type="term" value="F:deoxyribodipyrimidine photo-lyase activity"/>
    <property type="evidence" value="ECO:0007669"/>
    <property type="project" value="TreeGrafter"/>
</dbReference>
<dbReference type="Pfam" id="PF03441">
    <property type="entry name" value="FAD_binding_7"/>
    <property type="match status" value="1"/>
</dbReference>
<evidence type="ECO:0000259" key="9">
    <source>
        <dbReference type="PROSITE" id="PS51645"/>
    </source>
</evidence>
<dbReference type="Proteomes" id="UP000183038">
    <property type="component" value="Unassembled WGS sequence"/>
</dbReference>
<dbReference type="GO" id="GO:0003677">
    <property type="term" value="F:DNA binding"/>
    <property type="evidence" value="ECO:0007669"/>
    <property type="project" value="TreeGrafter"/>
</dbReference>
<dbReference type="InterPro" id="IPR002081">
    <property type="entry name" value="Cryptochrome/DNA_photolyase_1"/>
</dbReference>
<dbReference type="GO" id="GO:0071949">
    <property type="term" value="F:FAD binding"/>
    <property type="evidence" value="ECO:0007669"/>
    <property type="project" value="TreeGrafter"/>
</dbReference>
<evidence type="ECO:0000256" key="8">
    <source>
        <dbReference type="RuleBase" id="RU367151"/>
    </source>
</evidence>
<proteinExistence type="inferred from homology"/>
<dbReference type="InterPro" id="IPR014133">
    <property type="entry name" value="Cry_DASH"/>
</dbReference>
<feature type="site" description="Electron transfer via tryptophanyl radical" evidence="7">
    <location>
        <position position="391"/>
    </location>
</feature>
<dbReference type="Gene3D" id="3.40.50.620">
    <property type="entry name" value="HUPs"/>
    <property type="match status" value="1"/>
</dbReference>
<evidence type="ECO:0000313" key="11">
    <source>
        <dbReference type="Proteomes" id="UP000183038"/>
    </source>
</evidence>
<comment type="function">
    <text evidence="8">May have a photoreceptor function.</text>
</comment>
<dbReference type="GO" id="GO:0000719">
    <property type="term" value="P:photoreactive repair"/>
    <property type="evidence" value="ECO:0007669"/>
    <property type="project" value="TreeGrafter"/>
</dbReference>
<dbReference type="EMBL" id="FNTB01000001">
    <property type="protein sequence ID" value="SEB43588.1"/>
    <property type="molecule type" value="Genomic_DNA"/>
</dbReference>
<dbReference type="InterPro" id="IPR036155">
    <property type="entry name" value="Crypto/Photolyase_N_sf"/>
</dbReference>
<keyword evidence="5 8" id="KW-0157">Chromophore</keyword>
<gene>
    <name evidence="10" type="ORF">SAMN05192540_0263</name>
</gene>
<dbReference type="NCBIfam" id="TIGR02765">
    <property type="entry name" value="crypto_DASH"/>
    <property type="match status" value="1"/>
</dbReference>
<dbReference type="Pfam" id="PF00875">
    <property type="entry name" value="DNA_photolyase"/>
    <property type="match status" value="1"/>
</dbReference>
<dbReference type="Gene3D" id="1.10.579.10">
    <property type="entry name" value="DNA Cyclobutane Dipyrimidine Photolyase, subunit A, domain 3"/>
    <property type="match status" value="1"/>
</dbReference>
<feature type="domain" description="Photolyase/cryptochrome alpha/beta" evidence="9">
    <location>
        <begin position="1"/>
        <end position="133"/>
    </location>
</feature>
<evidence type="ECO:0000313" key="10">
    <source>
        <dbReference type="EMBL" id="SEB43588.1"/>
    </source>
</evidence>
<dbReference type="InterPro" id="IPR006050">
    <property type="entry name" value="DNA_photolyase_N"/>
</dbReference>
<evidence type="ECO:0000256" key="6">
    <source>
        <dbReference type="PIRSR" id="PIRSR602081-1"/>
    </source>
</evidence>
<sequence length="431" mass="51034">MNNLIWFRNDLRIGDNSSLNDAVKGQKVIAFYCFETIFFDYDTYGFKRTGKYRAKFLLETVTQLKAALEKLNIALFIYVGRSEDFLPKLTEQHNIDTVFLQKEWTRDEQLVLENVKNKISPSIQFKEVYDQFLFHPDDIPYTSFKSIQEIFTNFRKDCEIHCKVRAPQMPIKAMSKNNLVRTKTELPTLNQLGFNNFTQHTHTAFPFQGGEHEAQKRIEQYFWDSQKLAVYKKTRNGLIGENYSSKLSAWLANGSISPRTIYWEVRKFEKEIVKNQSTYWLIFELIWRDYFKYISLKHGDKIFGLTGILQKPYEWKRTSVALEKWINGTTKEPFINANMKELLATGWMSNRGRQNVASFWSKELEQDWRIGAAYFERMLIDYDVHSNYGNWMYNSGVGNDPRDRKFNSKSQADRYDSAGSYQRLWLQETLF</sequence>
<evidence type="ECO:0000256" key="2">
    <source>
        <dbReference type="ARBA" id="ARBA00017881"/>
    </source>
</evidence>
<dbReference type="PANTHER" id="PTHR11455:SF22">
    <property type="entry name" value="CRYPTOCHROME DASH"/>
    <property type="match status" value="1"/>
</dbReference>
<organism evidence="10 11">
    <name type="scientific">Maribacter dokdonensis</name>
    <dbReference type="NCBI Taxonomy" id="320912"/>
    <lineage>
        <taxon>Bacteria</taxon>
        <taxon>Pseudomonadati</taxon>
        <taxon>Bacteroidota</taxon>
        <taxon>Flavobacteriia</taxon>
        <taxon>Flavobacteriales</taxon>
        <taxon>Flavobacteriaceae</taxon>
        <taxon>Maribacter</taxon>
    </lineage>
</organism>
<dbReference type="InterPro" id="IPR036134">
    <property type="entry name" value="Crypto/Photolyase_FAD-like_sf"/>
</dbReference>
<keyword evidence="4 6" id="KW-0274">FAD</keyword>
<evidence type="ECO:0000256" key="5">
    <source>
        <dbReference type="ARBA" id="ARBA00022991"/>
    </source>
</evidence>
<feature type="site" description="Electron transfer via tryptophanyl radical" evidence="7">
    <location>
        <position position="315"/>
    </location>
</feature>
<comment type="cofactor">
    <cofactor evidence="8">
        <name>(6R)-5,10-methylene-5,6,7,8-tetrahydrofolate</name>
        <dbReference type="ChEBI" id="CHEBI:15636"/>
    </cofactor>
    <text evidence="8">Binds 1 5,10-methenyltetrahydrofolate (MTHF) per subunit.</text>
</comment>
<accession>A0A1H4JDA0</accession>
<name>A0A1H4JDA0_9FLAO</name>
<evidence type="ECO:0000256" key="7">
    <source>
        <dbReference type="PIRSR" id="PIRSR602081-2"/>
    </source>
</evidence>
<dbReference type="SUPFAM" id="SSF48173">
    <property type="entry name" value="Cryptochrome/photolyase FAD-binding domain"/>
    <property type="match status" value="1"/>
</dbReference>
<feature type="binding site" evidence="6">
    <location>
        <position position="231"/>
    </location>
    <ligand>
        <name>FAD</name>
        <dbReference type="ChEBI" id="CHEBI:57692"/>
    </ligand>
</feature>
<feature type="binding site" evidence="6">
    <location>
        <begin position="381"/>
        <end position="383"/>
    </location>
    <ligand>
        <name>FAD</name>
        <dbReference type="ChEBI" id="CHEBI:57692"/>
    </ligand>
</feature>